<keyword evidence="2" id="KW-0255">Endonuclease</keyword>
<sequence length="102" mass="11404">MSQAQLGTKNSMFGKFHTEQSKSLMNLVKKGKVHDNKTKEAISVANGTAVYLYAACLGNSTDSFCLIQKFSSIREAGKYSYFLITKNLFFGRAIFYCLCSDF</sequence>
<dbReference type="AlphaFoldDB" id="N0ACQ8"/>
<geneLocation type="mitochondrion" evidence="2"/>
<protein>
    <submittedName>
        <fullName evidence="2">GIY-YIG endonuclease family protein</fullName>
    </submittedName>
</protein>
<dbReference type="EMBL" id="KC352446">
    <property type="protein sequence ID" value="AGK45367.1"/>
    <property type="molecule type" value="Genomic_DNA"/>
</dbReference>
<keyword evidence="2" id="KW-0378">Hydrolase</keyword>
<dbReference type="GO" id="GO:0004519">
    <property type="term" value="F:endonuclease activity"/>
    <property type="evidence" value="ECO:0007669"/>
    <property type="project" value="UniProtKB-KW"/>
</dbReference>
<organism evidence="2">
    <name type="scientific">Rhizoctonia solani</name>
    <dbReference type="NCBI Taxonomy" id="456999"/>
    <lineage>
        <taxon>Eukaryota</taxon>
        <taxon>Fungi</taxon>
        <taxon>Dikarya</taxon>
        <taxon>Basidiomycota</taxon>
        <taxon>Agaricomycotina</taxon>
        <taxon>Agaricomycetes</taxon>
        <taxon>Cantharellales</taxon>
        <taxon>Ceratobasidiaceae</taxon>
        <taxon>Rhizoctonia</taxon>
    </lineage>
</organism>
<reference evidence="2" key="2">
    <citation type="journal article" date="2014" name="FEMS Microbiol. Lett.">
        <title>Mobile elements and mitochondrial genome expansion in the soil fungus and potato pathogen Rhizoctonia solani AG-3.</title>
        <authorList>
            <person name="Losada L."/>
            <person name="Pakala S.B."/>
            <person name="Fedorova N.D."/>
            <person name="Joardar V."/>
            <person name="Shabalina S.A."/>
            <person name="Hostetler J."/>
            <person name="Pakala S.M."/>
            <person name="Zafar N."/>
            <person name="Thomas E."/>
            <person name="Rodriguez-Carres M."/>
            <person name="Dean R."/>
            <person name="Vilgalys R."/>
            <person name="Nierman W.C."/>
            <person name="Cubeta M.A."/>
        </authorList>
    </citation>
    <scope>NUCLEOTIDE SEQUENCE</scope>
    <source>
        <strain evidence="2">AG3 Rhs1AP</strain>
    </source>
</reference>
<keyword evidence="2" id="KW-0540">Nuclease</keyword>
<proteinExistence type="predicted"/>
<name>N0ACQ8_9AGAM</name>
<dbReference type="GeneID" id="16029474"/>
<dbReference type="InterPro" id="IPR003611">
    <property type="entry name" value="NUMOD3"/>
</dbReference>
<dbReference type="RefSeq" id="YP_008081991.1">
    <property type="nucleotide sequence ID" value="NC_021436.1"/>
</dbReference>
<evidence type="ECO:0000259" key="1">
    <source>
        <dbReference type="Pfam" id="PF07460"/>
    </source>
</evidence>
<gene>
    <name evidence="2" type="ORF">RSOL_m00310</name>
</gene>
<keyword evidence="2" id="KW-0496">Mitochondrion</keyword>
<dbReference type="Pfam" id="PF07460">
    <property type="entry name" value="NUMOD3"/>
    <property type="match status" value="1"/>
</dbReference>
<evidence type="ECO:0000313" key="2">
    <source>
        <dbReference type="EMBL" id="AGK45367.1"/>
    </source>
</evidence>
<dbReference type="GO" id="GO:0003677">
    <property type="term" value="F:DNA binding"/>
    <property type="evidence" value="ECO:0007669"/>
    <property type="project" value="InterPro"/>
</dbReference>
<feature type="domain" description="Nuclease associated modular" evidence="1">
    <location>
        <begin position="1"/>
        <end position="25"/>
    </location>
</feature>
<accession>N0ACQ8</accession>
<dbReference type="SUPFAM" id="SSF64496">
    <property type="entry name" value="DNA-binding domain of intron-encoded endonucleases"/>
    <property type="match status" value="1"/>
</dbReference>
<reference evidence="2" key="1">
    <citation type="submission" date="2012-12" db="EMBL/GenBank/DDBJ databases">
        <authorList>
            <person name="Pakala S."/>
            <person name="Fedorova N."/>
            <person name="Joardar V."/>
            <person name="Shabalina S."/>
            <person name="Hostetler J."/>
            <person name="Pakala S."/>
            <person name="Zafar N."/>
            <person name="Nierman W."/>
            <person name="Cubeta M."/>
        </authorList>
    </citation>
    <scope>NUCLEOTIDE SEQUENCE</scope>
    <source>
        <strain evidence="2">AG3 Rhs1AP</strain>
    </source>
</reference>